<dbReference type="OrthoDB" id="8062037at2759"/>
<dbReference type="EMBL" id="KE375045">
    <property type="protein sequence ID" value="EPQ64976.1"/>
    <property type="molecule type" value="Genomic_DNA"/>
</dbReference>
<evidence type="ECO:0000256" key="2">
    <source>
        <dbReference type="ARBA" id="ARBA00022833"/>
    </source>
</evidence>
<evidence type="ECO:0000313" key="5">
    <source>
        <dbReference type="EMBL" id="EPQ64976.1"/>
    </source>
</evidence>
<accession>A0A656KKC1</accession>
<dbReference type="PROSITE" id="PS00478">
    <property type="entry name" value="LIM_DOMAIN_1"/>
    <property type="match status" value="1"/>
</dbReference>
<dbReference type="PROSITE" id="PS50023">
    <property type="entry name" value="LIM_DOMAIN_2"/>
    <property type="match status" value="1"/>
</dbReference>
<evidence type="ECO:0000259" key="4">
    <source>
        <dbReference type="PROSITE" id="PS50023"/>
    </source>
</evidence>
<feature type="domain" description="LIM zinc-binding" evidence="4">
    <location>
        <begin position="51"/>
        <end position="117"/>
    </location>
</feature>
<protein>
    <recommendedName>
        <fullName evidence="4">LIM zinc-binding domain-containing protein</fullName>
    </recommendedName>
</protein>
<keyword evidence="1 3" id="KW-0479">Metal-binding</keyword>
<name>A0A656KKC1_BLUGR</name>
<organism evidence="5 6">
    <name type="scientific">Blumeria graminis f. sp. tritici 96224</name>
    <dbReference type="NCBI Taxonomy" id="1268274"/>
    <lineage>
        <taxon>Eukaryota</taxon>
        <taxon>Fungi</taxon>
        <taxon>Dikarya</taxon>
        <taxon>Ascomycota</taxon>
        <taxon>Pezizomycotina</taxon>
        <taxon>Leotiomycetes</taxon>
        <taxon>Erysiphales</taxon>
        <taxon>Erysiphaceae</taxon>
        <taxon>Blumeria</taxon>
    </lineage>
</organism>
<gene>
    <name evidence="5" type="ORF">BGT96224_4195</name>
</gene>
<keyword evidence="2 3" id="KW-0862">Zinc</keyword>
<sequence>MQASGDVTPLYYSLFCTLCRLQQALNVQPKAPGRLERIVCESCWRSTLDLSICWACGEYVMQSDEVVNLGLCFWHSDCFGCLLCGTRLGIPAPERRERVELERIPHCKRCEVEIEEEMQNKKFRKSYADFSKAGEGLGPNGTDIFELCGHENFEPIATSTRSKYKDVAFGPLANDDDHVSCFLSILQTSRTNFISRQTITRFQN</sequence>
<evidence type="ECO:0000313" key="6">
    <source>
        <dbReference type="Proteomes" id="UP000053110"/>
    </source>
</evidence>
<dbReference type="GO" id="GO:0046872">
    <property type="term" value="F:metal ion binding"/>
    <property type="evidence" value="ECO:0007669"/>
    <property type="project" value="UniProtKB-KW"/>
</dbReference>
<dbReference type="GO" id="GO:0030695">
    <property type="term" value="F:GTPase regulator activity"/>
    <property type="evidence" value="ECO:0007669"/>
    <property type="project" value="UniProtKB-ARBA"/>
</dbReference>
<dbReference type="AlphaFoldDB" id="A0A656KKC1"/>
<dbReference type="InterPro" id="IPR001781">
    <property type="entry name" value="Znf_LIM"/>
</dbReference>
<evidence type="ECO:0000256" key="3">
    <source>
        <dbReference type="PROSITE-ProRule" id="PRU00125"/>
    </source>
</evidence>
<dbReference type="Gene3D" id="2.10.110.10">
    <property type="entry name" value="Cysteine Rich Protein"/>
    <property type="match status" value="1"/>
</dbReference>
<reference evidence="6" key="1">
    <citation type="journal article" date="2013" name="Nat. Genet.">
        <title>The wheat powdery mildew genome shows the unique evolution of an obligate biotroph.</title>
        <authorList>
            <person name="Wicker T."/>
            <person name="Oberhaensli S."/>
            <person name="Parlange F."/>
            <person name="Buchmann J.P."/>
            <person name="Shatalina M."/>
            <person name="Roffler S."/>
            <person name="Ben-David R."/>
            <person name="Dolezel J."/>
            <person name="Simkova H."/>
            <person name="Schulze-Lefert P."/>
            <person name="Spanu P.D."/>
            <person name="Bruggmann R."/>
            <person name="Amselem J."/>
            <person name="Quesneville H."/>
            <person name="Ver Loren van Themaat E."/>
            <person name="Paape T."/>
            <person name="Shimizu K.K."/>
            <person name="Keller B."/>
        </authorList>
    </citation>
    <scope>NUCLEOTIDE SEQUENCE [LARGE SCALE GENOMIC DNA]</scope>
    <source>
        <strain evidence="6">96224</strain>
    </source>
</reference>
<evidence type="ECO:0000256" key="1">
    <source>
        <dbReference type="ARBA" id="ARBA00022723"/>
    </source>
</evidence>
<proteinExistence type="predicted"/>
<keyword evidence="3" id="KW-0440">LIM domain</keyword>
<dbReference type="Proteomes" id="UP000053110">
    <property type="component" value="Unassembled WGS sequence"/>
</dbReference>